<evidence type="ECO:0000259" key="3">
    <source>
        <dbReference type="PROSITE" id="PS50158"/>
    </source>
</evidence>
<dbReference type="Proteomes" id="UP001327560">
    <property type="component" value="Chromosome 7"/>
</dbReference>
<dbReference type="PANTHER" id="PTHR31286:SF180">
    <property type="entry name" value="OS10G0362600 PROTEIN"/>
    <property type="match status" value="1"/>
</dbReference>
<protein>
    <recommendedName>
        <fullName evidence="3">CCHC-type domain-containing protein</fullName>
    </recommendedName>
</protein>
<feature type="region of interest" description="Disordered" evidence="2">
    <location>
        <begin position="18"/>
        <end position="65"/>
    </location>
</feature>
<dbReference type="InterPro" id="IPR040256">
    <property type="entry name" value="At4g02000-like"/>
</dbReference>
<sequence>MGTTRFAWYPLVMSVSSNSSLPLPSLPPSPPPCPPDPPDRSRRSSPFPRAASPSVSPTISSDPVQKPASWAQILRNRNPNSKSRVSSPILSKIQSTTSDKISFSTEQIQSWRQPWEKSLIGAASLILTDGPWTFRGDVLRLMPWKPLFRSRDELFTTALVWIRFHSLPLEFWNKASVFSIAQCFGKVLKIDDRSFTFERGLYIRACVEIDLALPICEGVWISVDESEFFQPIVYENLPVICFQCGVIGHHDLNCPILVNRSNSKPDALNSESSHSEVSPVNFVSSELPSSIDPLRNSVSEPTCGPWIQVQRQNHSRRSRRSARSPSGDNRARA</sequence>
<dbReference type="GO" id="GO:0008270">
    <property type="term" value="F:zinc ion binding"/>
    <property type="evidence" value="ECO:0007669"/>
    <property type="project" value="UniProtKB-KW"/>
</dbReference>
<gene>
    <name evidence="4" type="ORF">Cni_G22880</name>
</gene>
<dbReference type="InterPro" id="IPR001878">
    <property type="entry name" value="Znf_CCHC"/>
</dbReference>
<evidence type="ECO:0000256" key="1">
    <source>
        <dbReference type="PROSITE-ProRule" id="PRU00047"/>
    </source>
</evidence>
<evidence type="ECO:0000313" key="4">
    <source>
        <dbReference type="EMBL" id="WOL14100.1"/>
    </source>
</evidence>
<feature type="compositionally biased region" description="Pro residues" evidence="2">
    <location>
        <begin position="24"/>
        <end position="36"/>
    </location>
</feature>
<keyword evidence="5" id="KW-1185">Reference proteome</keyword>
<feature type="region of interest" description="Disordered" evidence="2">
    <location>
        <begin position="293"/>
        <end position="333"/>
    </location>
</feature>
<evidence type="ECO:0000256" key="2">
    <source>
        <dbReference type="SAM" id="MobiDB-lite"/>
    </source>
</evidence>
<keyword evidence="1" id="KW-0863">Zinc-finger</keyword>
<keyword evidence="1" id="KW-0479">Metal-binding</keyword>
<dbReference type="PROSITE" id="PS50158">
    <property type="entry name" value="ZF_CCHC"/>
    <property type="match status" value="1"/>
</dbReference>
<reference evidence="4 5" key="1">
    <citation type="submission" date="2023-10" db="EMBL/GenBank/DDBJ databases">
        <title>Chromosome-scale genome assembly provides insights into flower coloration mechanisms of Canna indica.</title>
        <authorList>
            <person name="Li C."/>
        </authorList>
    </citation>
    <scope>NUCLEOTIDE SEQUENCE [LARGE SCALE GENOMIC DNA]</scope>
    <source>
        <tissue evidence="4">Flower</tissue>
    </source>
</reference>
<keyword evidence="1" id="KW-0862">Zinc</keyword>
<dbReference type="GO" id="GO:0003676">
    <property type="term" value="F:nucleic acid binding"/>
    <property type="evidence" value="ECO:0007669"/>
    <property type="project" value="InterPro"/>
</dbReference>
<dbReference type="EMBL" id="CP136896">
    <property type="protein sequence ID" value="WOL14100.1"/>
    <property type="molecule type" value="Genomic_DNA"/>
</dbReference>
<feature type="compositionally biased region" description="Basic residues" evidence="2">
    <location>
        <begin position="313"/>
        <end position="322"/>
    </location>
</feature>
<organism evidence="4 5">
    <name type="scientific">Canna indica</name>
    <name type="common">Indian-shot</name>
    <dbReference type="NCBI Taxonomy" id="4628"/>
    <lineage>
        <taxon>Eukaryota</taxon>
        <taxon>Viridiplantae</taxon>
        <taxon>Streptophyta</taxon>
        <taxon>Embryophyta</taxon>
        <taxon>Tracheophyta</taxon>
        <taxon>Spermatophyta</taxon>
        <taxon>Magnoliopsida</taxon>
        <taxon>Liliopsida</taxon>
        <taxon>Zingiberales</taxon>
        <taxon>Cannaceae</taxon>
        <taxon>Canna</taxon>
    </lineage>
</organism>
<accession>A0AAQ3QN25</accession>
<name>A0AAQ3QN25_9LILI</name>
<feature type="compositionally biased region" description="Low complexity" evidence="2">
    <location>
        <begin position="44"/>
        <end position="57"/>
    </location>
</feature>
<proteinExistence type="predicted"/>
<feature type="domain" description="CCHC-type" evidence="3">
    <location>
        <begin position="241"/>
        <end position="255"/>
    </location>
</feature>
<dbReference type="AlphaFoldDB" id="A0AAQ3QN25"/>
<evidence type="ECO:0000313" key="5">
    <source>
        <dbReference type="Proteomes" id="UP001327560"/>
    </source>
</evidence>
<dbReference type="PANTHER" id="PTHR31286">
    <property type="entry name" value="GLYCINE-RICH CELL WALL STRUCTURAL PROTEIN 1.8-LIKE"/>
    <property type="match status" value="1"/>
</dbReference>